<dbReference type="PANTHER" id="PTHR11142:SF0">
    <property type="entry name" value="TRNA PSEUDOURIDINE SYNTHASE-LIKE 1"/>
    <property type="match status" value="1"/>
</dbReference>
<dbReference type="EMBL" id="GBRD01009353">
    <property type="protein sequence ID" value="JAG56471.1"/>
    <property type="molecule type" value="Transcribed_RNA"/>
</dbReference>
<dbReference type="SUPFAM" id="SSF55120">
    <property type="entry name" value="Pseudouridine synthase"/>
    <property type="match status" value="1"/>
</dbReference>
<keyword evidence="1" id="KW-0413">Isomerase</keyword>
<evidence type="ECO:0000256" key="1">
    <source>
        <dbReference type="ARBA" id="ARBA00023235"/>
    </source>
</evidence>
<gene>
    <name evidence="2" type="primary">truA_0</name>
    <name evidence="2" type="ORF">CM83_25287</name>
</gene>
<name>A0A0A9ZDQ7_LYGHE</name>
<dbReference type="InterPro" id="IPR001406">
    <property type="entry name" value="PsdUridine_synth_TruA"/>
</dbReference>
<reference evidence="3" key="3">
    <citation type="submission" date="2014-09" db="EMBL/GenBank/DDBJ databases">
        <authorList>
            <person name="Magalhaes I.L.F."/>
            <person name="Oliveira U."/>
            <person name="Santos F.R."/>
            <person name="Vidigal T.H.D.A."/>
            <person name="Brescovit A.D."/>
            <person name="Santos A.J."/>
        </authorList>
    </citation>
    <scope>NUCLEOTIDE SEQUENCE</scope>
</reference>
<dbReference type="GO" id="GO:0031119">
    <property type="term" value="P:tRNA pseudouridine synthesis"/>
    <property type="evidence" value="ECO:0007669"/>
    <property type="project" value="TreeGrafter"/>
</dbReference>
<organism evidence="2">
    <name type="scientific">Lygus hesperus</name>
    <name type="common">Western plant bug</name>
    <dbReference type="NCBI Taxonomy" id="30085"/>
    <lineage>
        <taxon>Eukaryota</taxon>
        <taxon>Metazoa</taxon>
        <taxon>Ecdysozoa</taxon>
        <taxon>Arthropoda</taxon>
        <taxon>Hexapoda</taxon>
        <taxon>Insecta</taxon>
        <taxon>Pterygota</taxon>
        <taxon>Neoptera</taxon>
        <taxon>Paraneoptera</taxon>
        <taxon>Hemiptera</taxon>
        <taxon>Heteroptera</taxon>
        <taxon>Panheteroptera</taxon>
        <taxon>Cimicomorpha</taxon>
        <taxon>Miridae</taxon>
        <taxon>Mirini</taxon>
        <taxon>Lygus</taxon>
    </lineage>
</organism>
<accession>A0A0A9ZDQ7</accession>
<proteinExistence type="predicted"/>
<dbReference type="InterPro" id="IPR020094">
    <property type="entry name" value="TruA/RsuA/RluB/E/F_N"/>
</dbReference>
<protein>
    <submittedName>
        <fullName evidence="2">tRNA pseudouridine synthase A</fullName>
    </submittedName>
</protein>
<dbReference type="GO" id="GO:0003723">
    <property type="term" value="F:RNA binding"/>
    <property type="evidence" value="ECO:0007669"/>
    <property type="project" value="InterPro"/>
</dbReference>
<dbReference type="InterPro" id="IPR020103">
    <property type="entry name" value="PsdUridine_synth_cat_dom_sf"/>
</dbReference>
<dbReference type="PANTHER" id="PTHR11142">
    <property type="entry name" value="PSEUDOURIDYLATE SYNTHASE"/>
    <property type="match status" value="1"/>
</dbReference>
<evidence type="ECO:0000313" key="3">
    <source>
        <dbReference type="EMBL" id="JAG56471.1"/>
    </source>
</evidence>
<evidence type="ECO:0000313" key="2">
    <source>
        <dbReference type="EMBL" id="JAG42549.1"/>
    </source>
</evidence>
<sequence length="225" mass="25569">MKRYLIYFSYLGTRFRGSQKQFNKGIPVCPTETVQSLLEFGLSQLKPINQPVVYPASRTDQGVHALCTAAHVDLVFFNDHSIYSIIKLLNTFFTKHDFDIRVLSVREVPNSFSARHSVLRKKYLYRFAVVNSHALPELPIKRTSSRSPYWRRTAATSSLARNSMLSLLLKLLPYSSAPKTSGRSWADLPTNPTTSGQKGVLRAVSFEKVFPCCQHQKVPVLIFTR</sequence>
<dbReference type="AlphaFoldDB" id="A0A0A9ZDQ7"/>
<reference evidence="2" key="2">
    <citation type="submission" date="2014-07" db="EMBL/GenBank/DDBJ databases">
        <authorList>
            <person name="Hull J."/>
        </authorList>
    </citation>
    <scope>NUCLEOTIDE SEQUENCE</scope>
</reference>
<dbReference type="EMBL" id="GBHO01001055">
    <property type="protein sequence ID" value="JAG42549.1"/>
    <property type="molecule type" value="Transcribed_RNA"/>
</dbReference>
<dbReference type="GO" id="GO:0009982">
    <property type="term" value="F:pseudouridine synthase activity"/>
    <property type="evidence" value="ECO:0007669"/>
    <property type="project" value="InterPro"/>
</dbReference>
<reference evidence="2" key="1">
    <citation type="journal article" date="2014" name="PLoS ONE">
        <title>Transcriptome-Based Identification of ABC Transporters in the Western Tarnished Plant Bug Lygus hesperus.</title>
        <authorList>
            <person name="Hull J.J."/>
            <person name="Chaney K."/>
            <person name="Geib S.M."/>
            <person name="Fabrick J.A."/>
            <person name="Brent C.S."/>
            <person name="Walsh D."/>
            <person name="Lavine L.C."/>
        </authorList>
    </citation>
    <scope>NUCLEOTIDE SEQUENCE</scope>
</reference>
<dbReference type="Gene3D" id="3.30.70.580">
    <property type="entry name" value="Pseudouridine synthase I, catalytic domain, N-terminal subdomain"/>
    <property type="match status" value="1"/>
</dbReference>